<dbReference type="RefSeq" id="WP_145645918.1">
    <property type="nucleotide sequence ID" value="NZ_JARAFO010000006.1"/>
</dbReference>
<name>A0AAW6K7X7_9BACI</name>
<comment type="caution">
    <text evidence="1">The sequence shown here is derived from an EMBL/GenBank/DDBJ whole genome shotgun (WGS) entry which is preliminary data.</text>
</comment>
<organism evidence="1 2">
    <name type="scientific">Bacillus paralicheniformis</name>
    <dbReference type="NCBI Taxonomy" id="1648923"/>
    <lineage>
        <taxon>Bacteria</taxon>
        <taxon>Bacillati</taxon>
        <taxon>Bacillota</taxon>
        <taxon>Bacilli</taxon>
        <taxon>Bacillales</taxon>
        <taxon>Bacillaceae</taxon>
        <taxon>Bacillus</taxon>
    </lineage>
</organism>
<dbReference type="EMBL" id="JARAFO010000006">
    <property type="protein sequence ID" value="MDE1451517.1"/>
    <property type="molecule type" value="Genomic_DNA"/>
</dbReference>
<reference evidence="1" key="1">
    <citation type="submission" date="2022-12" db="EMBL/GenBank/DDBJ databases">
        <title>Draft Genome Sequences of Bacillus licheniformis and Bacillus paralicheniformis strains isolated from Irish skim milk powders.</title>
        <authorList>
            <person name="Lourenco A."/>
            <person name="Li F."/>
            <person name="Geraldine D."/>
            <person name="Tobin J.T."/>
            <person name="Butler F."/>
            <person name="Jordan K."/>
            <person name="Obrien T."/>
        </authorList>
    </citation>
    <scope>NUCLEOTIDE SEQUENCE</scope>
    <source>
        <strain evidence="1">3370</strain>
    </source>
</reference>
<protein>
    <submittedName>
        <fullName evidence="1">Uncharacterized protein</fullName>
    </submittedName>
</protein>
<proteinExistence type="predicted"/>
<gene>
    <name evidence="1" type="ORF">PVN32_04930</name>
</gene>
<dbReference type="Proteomes" id="UP001216709">
    <property type="component" value="Unassembled WGS sequence"/>
</dbReference>
<sequence>MDFDPEKLRKFLNCASNPSNPMETKVKNYYVNQEIQEFASFDIDFENVDIALRIAGMLGKSATKFTINHFLFPDTNKIDYIQFIIFEINDSELLAFLEQL</sequence>
<evidence type="ECO:0000313" key="1">
    <source>
        <dbReference type="EMBL" id="MDE1451517.1"/>
    </source>
</evidence>
<dbReference type="AlphaFoldDB" id="A0AAW6K7X7"/>
<evidence type="ECO:0000313" key="2">
    <source>
        <dbReference type="Proteomes" id="UP001216709"/>
    </source>
</evidence>
<accession>A0AAW6K7X7</accession>